<feature type="region of interest" description="Disordered" evidence="10">
    <location>
        <begin position="700"/>
        <end position="724"/>
    </location>
</feature>
<keyword evidence="3 11" id="KW-0812">Transmembrane</keyword>
<dbReference type="PANTHER" id="PTHR44170:SF8">
    <property type="entry name" value="NETRIN RECEPTOR DCC"/>
    <property type="match status" value="1"/>
</dbReference>
<dbReference type="GO" id="GO:0098685">
    <property type="term" value="C:Schaffer collateral - CA1 synapse"/>
    <property type="evidence" value="ECO:0007669"/>
    <property type="project" value="Ensembl"/>
</dbReference>
<dbReference type="SMART" id="SM00409">
    <property type="entry name" value="IG"/>
    <property type="match status" value="5"/>
</dbReference>
<dbReference type="Proteomes" id="UP000472274">
    <property type="component" value="Unplaced"/>
</dbReference>
<evidence type="ECO:0000256" key="3">
    <source>
        <dbReference type="ARBA" id="ARBA00022692"/>
    </source>
</evidence>
<dbReference type="Pfam" id="PF13895">
    <property type="entry name" value="Ig_2"/>
    <property type="match status" value="1"/>
</dbReference>
<dbReference type="Ensembl" id="ENSTMTT00000000612.1">
    <property type="protein sequence ID" value="ENSTMTP00000000596.1"/>
    <property type="gene ID" value="ENSTMTG00000000292.1"/>
</dbReference>
<dbReference type="GO" id="GO:0098609">
    <property type="term" value="P:cell-cell adhesion"/>
    <property type="evidence" value="ECO:0007669"/>
    <property type="project" value="TreeGrafter"/>
</dbReference>
<dbReference type="GO" id="GO:0033564">
    <property type="term" value="P:anterior/posterior axon guidance"/>
    <property type="evidence" value="ECO:0007669"/>
    <property type="project" value="Ensembl"/>
</dbReference>
<dbReference type="FunFam" id="2.60.40.10:FF:000004">
    <property type="entry name" value="DCC isoform 1"/>
    <property type="match status" value="3"/>
</dbReference>
<evidence type="ECO:0000256" key="6">
    <source>
        <dbReference type="ARBA" id="ARBA00023136"/>
    </source>
</evidence>
<dbReference type="FunFam" id="2.60.40.10:FF:000101">
    <property type="entry name" value="Neogenin isoform 1"/>
    <property type="match status" value="1"/>
</dbReference>
<dbReference type="GO" id="GO:0099170">
    <property type="term" value="P:postsynaptic modulation of chemical synaptic transmission"/>
    <property type="evidence" value="ECO:0007669"/>
    <property type="project" value="Ensembl"/>
</dbReference>
<feature type="domain" description="Fibronectin type-III" evidence="14">
    <location>
        <begin position="841"/>
        <end position="937"/>
    </location>
</feature>
<dbReference type="PROSITE" id="PS50853">
    <property type="entry name" value="FN3"/>
    <property type="match status" value="6"/>
</dbReference>
<dbReference type="FunFam" id="2.60.40.10:FF:000216">
    <property type="entry name" value="neogenin isoform X1"/>
    <property type="match status" value="1"/>
</dbReference>
<evidence type="ECO:0000256" key="4">
    <source>
        <dbReference type="ARBA" id="ARBA00022737"/>
    </source>
</evidence>
<dbReference type="Pfam" id="PF06583">
    <property type="entry name" value="Neogenin_C"/>
    <property type="match status" value="1"/>
</dbReference>
<keyword evidence="9" id="KW-0393">Immunoglobulin domain</keyword>
<dbReference type="CDD" id="cd00063">
    <property type="entry name" value="FN3"/>
    <property type="match status" value="6"/>
</dbReference>
<feature type="domain" description="Fibronectin type-III" evidence="14">
    <location>
        <begin position="523"/>
        <end position="613"/>
    </location>
</feature>
<dbReference type="FunFam" id="2.60.40.10:FF:000187">
    <property type="entry name" value="neogenin isoform X2"/>
    <property type="match status" value="1"/>
</dbReference>
<reference evidence="15" key="1">
    <citation type="submission" date="2025-08" db="UniProtKB">
        <authorList>
            <consortium name="Ensembl"/>
        </authorList>
    </citation>
    <scope>IDENTIFICATION</scope>
</reference>
<dbReference type="SUPFAM" id="SSF49265">
    <property type="entry name" value="Fibronectin type III"/>
    <property type="match status" value="4"/>
</dbReference>
<protein>
    <submittedName>
        <fullName evidence="15">DCC netrin 1 receptor</fullName>
    </submittedName>
</protein>
<evidence type="ECO:0000256" key="9">
    <source>
        <dbReference type="ARBA" id="ARBA00023319"/>
    </source>
</evidence>
<feature type="domain" description="Fibronectin type-III" evidence="14">
    <location>
        <begin position="721"/>
        <end position="814"/>
    </location>
</feature>
<keyword evidence="5 11" id="KW-1133">Transmembrane helix</keyword>
<feature type="compositionally biased region" description="Low complexity" evidence="10">
    <location>
        <begin position="1163"/>
        <end position="1174"/>
    </location>
</feature>
<keyword evidence="7" id="KW-1015">Disulfide bond</keyword>
<feature type="domain" description="Ig-like" evidence="13">
    <location>
        <begin position="132"/>
        <end position="222"/>
    </location>
</feature>
<dbReference type="FunFam" id="2.60.40.10:FF:000106">
    <property type="entry name" value="Neogenin isoform 1"/>
    <property type="match status" value="1"/>
</dbReference>
<dbReference type="SMART" id="SM00408">
    <property type="entry name" value="IGc2"/>
    <property type="match status" value="4"/>
</dbReference>
<evidence type="ECO:0000256" key="1">
    <source>
        <dbReference type="ARBA" id="ARBA00004479"/>
    </source>
</evidence>
<feature type="region of interest" description="Disordered" evidence="10">
    <location>
        <begin position="1391"/>
        <end position="1414"/>
    </location>
</feature>
<evidence type="ECO:0000256" key="8">
    <source>
        <dbReference type="ARBA" id="ARBA00023180"/>
    </source>
</evidence>
<feature type="compositionally biased region" description="Basic and acidic residues" evidence="10">
    <location>
        <begin position="1139"/>
        <end position="1161"/>
    </location>
</feature>
<dbReference type="FunFam" id="2.60.40.10:FF:000551">
    <property type="entry name" value="Protogenin A"/>
    <property type="match status" value="1"/>
</dbReference>
<feature type="compositionally biased region" description="Basic residues" evidence="10">
    <location>
        <begin position="1124"/>
        <end position="1138"/>
    </location>
</feature>
<keyword evidence="8" id="KW-0325">Glycoprotein</keyword>
<dbReference type="GO" id="GO:0021965">
    <property type="term" value="P:spinal cord ventral commissure morphogenesis"/>
    <property type="evidence" value="ECO:0007669"/>
    <property type="project" value="Ensembl"/>
</dbReference>
<feature type="compositionally biased region" description="Polar residues" evidence="10">
    <location>
        <begin position="1175"/>
        <end position="1215"/>
    </location>
</feature>
<dbReference type="PANTHER" id="PTHR44170">
    <property type="entry name" value="PROTEIN SIDEKICK"/>
    <property type="match status" value="1"/>
</dbReference>
<feature type="domain" description="Ig-like" evidence="13">
    <location>
        <begin position="227"/>
        <end position="319"/>
    </location>
</feature>
<feature type="region of interest" description="Disordered" evidence="10">
    <location>
        <begin position="1297"/>
        <end position="1326"/>
    </location>
</feature>
<evidence type="ECO:0000256" key="7">
    <source>
        <dbReference type="ARBA" id="ARBA00023157"/>
    </source>
</evidence>
<sequence length="1443" mass="157945">FLLSLGNVCVPSLISGCSAFLILGSQVKGFTSLRFLTEPSDAVTMRGSNVLLNCTVESDQGIPVIKWKKDAVFLNLAVDERRQQMANGSLLIQSIVHSRHHKPDEGLYQCEASLEGIGAIISRTAKVTVAGPLRFLSQTESVTAFAGDTVLLKCEVVGEPMPMVHWQKNLEDLILSPSDTRVAVLPSGALQISRIQAGDSGIYRCLAKNPASSRTGNEAEVRVLTDPGLHRQQFFLQRPSNVVALEGKDAVLECCVSGFPTPTFTWMRGDEIIPVRSKKYSLLAGSNLLIFNVTDDDSGTYTCIVSYKNENSSASAELTVMVPPWFLNHPSNLYAYESMDIEFECAVSGKPVPTVDWIKNGEVVIPSDYFQIVGGSNLRILGLVKSDEGFYQCVAENDAGNAQTSAQLIIPEPAIPSSSVLPSAPRDVVPVLVSSRFVRLSWRPPAETKGNILAYTVYFSRESINRERAQNTTQSETLQLTVGNLKPEETYTFRVVAYNEWGPGESSQSIKVVTQPELQVPGPVENLRAVSTSPTSILLSWEPPAYANGPVQGYRLFCTETATGKEQNIDVDGLSYKLEGLKKFTEYTLRFLAYNRYGPGVSTEDLTVMTLSDVPSAMPQNVSLEVVNSRSIKVSWLPPPSGTQNGFITGYKIRHRKTTRRGEIETLEPNNLWYLFTGLDKGSQYSFQVAAMTVNGTGPSSDWYTAETPENDLDESQVPDQPSSLHVRPLTTSIVMSWTPPLNPNIVVRGYIIGYGVGSPYAETVRVDSKQRYYSIENLEPSSHYVISLKAFNNVGEGVPLYESATTRSLTDPIDPLEVDFYPLLDDFPTSVPDISTPMLPPVGVQAVALTHDAVRVIWADNSVPKNQKTTEVRFYTVRWRTSYSTSAKYKSADTTALSHSVIGLKPNTMYEFSVMVTKGRRSSTWSMTAHATTYEAAPTSAPKDLTVITREGKPRAVIVSWQPPLEANGKITAYILFYTLDKNAPIDDWVMESISGDRLTHQIMDLNLDTVYYFRIQARNAKGVGPLSDPILFRTLKVEHPDKMANDQGRHGDGAYWPVDTNLIDRSSLNEPPIGQMHPPHGSVTPQKNSNLLVIIVVTVGVITVVVVVIVAVICTRRSSAQQRKKRATHSAGKRKGSQKDLRPPDLWIHHEEMEMKNIEKPSGSDPSGRDSPMQSCQDITPVSHSQSETQLGSKSASQSGPDTEDVGSSMSTLERSLAARRATRAKLMIPMDSQPSNPPVVSAIPVPTLESAQYPGILPSPTCGYPHPQFTLRPVPFPTLSVDRTFGTGRSQYTVSEGPVPQQPSMLPQTQPEHVSNEDAPSRTIPTACVRPTHPLRSFANPLLPPPMSAIEPKVPYTPLLSQTGPNLPKAQVKTASLGLAGKARSPLLPVSVPTAPEVSEEGHKQTEDPANVYEQDDLSEQMASLEGLMKQLNAITGSAF</sequence>
<feature type="domain" description="Fibronectin type-III" evidence="14">
    <location>
        <begin position="424"/>
        <end position="517"/>
    </location>
</feature>
<organism evidence="15 16">
    <name type="scientific">Terrapene triunguis</name>
    <name type="common">Three-toed box turtle</name>
    <dbReference type="NCBI Taxonomy" id="2587831"/>
    <lineage>
        <taxon>Eukaryota</taxon>
        <taxon>Metazoa</taxon>
        <taxon>Chordata</taxon>
        <taxon>Craniata</taxon>
        <taxon>Vertebrata</taxon>
        <taxon>Euteleostomi</taxon>
        <taxon>Archelosauria</taxon>
        <taxon>Testudinata</taxon>
        <taxon>Testudines</taxon>
        <taxon>Cryptodira</taxon>
        <taxon>Durocryptodira</taxon>
        <taxon>Testudinoidea</taxon>
        <taxon>Emydidae</taxon>
        <taxon>Terrapene</taxon>
    </lineage>
</organism>
<evidence type="ECO:0000256" key="12">
    <source>
        <dbReference type="SAM" id="SignalP"/>
    </source>
</evidence>
<dbReference type="InterPro" id="IPR003599">
    <property type="entry name" value="Ig_sub"/>
</dbReference>
<evidence type="ECO:0000256" key="11">
    <source>
        <dbReference type="SAM" id="Phobius"/>
    </source>
</evidence>
<feature type="compositionally biased region" description="Polar residues" evidence="10">
    <location>
        <begin position="1305"/>
        <end position="1316"/>
    </location>
</feature>
<evidence type="ECO:0000256" key="10">
    <source>
        <dbReference type="SAM" id="MobiDB-lite"/>
    </source>
</evidence>
<evidence type="ECO:0000259" key="13">
    <source>
        <dbReference type="PROSITE" id="PS50835"/>
    </source>
</evidence>
<keyword evidence="6 11" id="KW-0472">Membrane</keyword>
<dbReference type="FunFam" id="2.60.40.10:FF:000189">
    <property type="entry name" value="Neogenin isoform 3"/>
    <property type="match status" value="1"/>
</dbReference>
<feature type="domain" description="Fibronectin type-III" evidence="14">
    <location>
        <begin position="942"/>
        <end position="1039"/>
    </location>
</feature>
<dbReference type="InterPro" id="IPR003598">
    <property type="entry name" value="Ig_sub2"/>
</dbReference>
<reference evidence="15" key="2">
    <citation type="submission" date="2025-09" db="UniProtKB">
        <authorList>
            <consortium name="Ensembl"/>
        </authorList>
    </citation>
    <scope>IDENTIFICATION</scope>
</reference>
<dbReference type="FunFam" id="2.60.40.10:FF:000133">
    <property type="entry name" value="Neogenin isoform 1"/>
    <property type="match status" value="1"/>
</dbReference>
<evidence type="ECO:0000256" key="2">
    <source>
        <dbReference type="ARBA" id="ARBA00009588"/>
    </source>
</evidence>
<dbReference type="SMART" id="SM00060">
    <property type="entry name" value="FN3"/>
    <property type="match status" value="6"/>
</dbReference>
<feature type="domain" description="Fibronectin type-III" evidence="14">
    <location>
        <begin position="618"/>
        <end position="711"/>
    </location>
</feature>
<evidence type="ECO:0000313" key="16">
    <source>
        <dbReference type="Proteomes" id="UP000472274"/>
    </source>
</evidence>
<comment type="subcellular location">
    <subcellularLocation>
        <location evidence="1">Membrane</location>
        <topology evidence="1">Single-pass type I membrane protein</topology>
    </subcellularLocation>
</comment>
<dbReference type="GeneTree" id="ENSGT00940000158867"/>
<keyword evidence="16" id="KW-1185">Reference proteome</keyword>
<evidence type="ECO:0000259" key="14">
    <source>
        <dbReference type="PROSITE" id="PS50853"/>
    </source>
</evidence>
<proteinExistence type="inferred from homology"/>
<evidence type="ECO:0000256" key="5">
    <source>
        <dbReference type="ARBA" id="ARBA00022989"/>
    </source>
</evidence>
<dbReference type="GO" id="GO:0033563">
    <property type="term" value="P:dorsal/ventral axon guidance"/>
    <property type="evidence" value="ECO:0007669"/>
    <property type="project" value="Ensembl"/>
</dbReference>
<dbReference type="InterPro" id="IPR007110">
    <property type="entry name" value="Ig-like_dom"/>
</dbReference>
<accession>A0A674HU53</accession>
<dbReference type="Pfam" id="PF07679">
    <property type="entry name" value="I-set"/>
    <property type="match status" value="3"/>
</dbReference>
<dbReference type="InterPro" id="IPR013098">
    <property type="entry name" value="Ig_I-set"/>
</dbReference>
<dbReference type="InterPro" id="IPR003961">
    <property type="entry name" value="FN3_dom"/>
</dbReference>
<feature type="transmembrane region" description="Helical" evidence="11">
    <location>
        <begin position="1093"/>
        <end position="1117"/>
    </location>
</feature>
<dbReference type="PRINTS" id="PR00014">
    <property type="entry name" value="FNTYPEIII"/>
</dbReference>
<feature type="domain" description="Ig-like" evidence="13">
    <location>
        <begin position="33"/>
        <end position="128"/>
    </location>
</feature>
<dbReference type="InterPro" id="IPR010560">
    <property type="entry name" value="Neogenin_C"/>
</dbReference>
<dbReference type="CDD" id="cd05722">
    <property type="entry name" value="IgI_1_Neogenin_like"/>
    <property type="match status" value="1"/>
</dbReference>
<gene>
    <name evidence="15" type="primary">DCC</name>
</gene>
<keyword evidence="4" id="KW-0677">Repeat</keyword>
<dbReference type="InParanoid" id="A0A674HU53"/>
<comment type="similarity">
    <text evidence="2">Belongs to the immunoglobulin superfamily. DCC family.</text>
</comment>
<dbReference type="SUPFAM" id="SSF48726">
    <property type="entry name" value="Immunoglobulin"/>
    <property type="match status" value="4"/>
</dbReference>
<dbReference type="GO" id="GO:0098839">
    <property type="term" value="C:postsynaptic density membrane"/>
    <property type="evidence" value="ECO:0007669"/>
    <property type="project" value="Ensembl"/>
</dbReference>
<dbReference type="GO" id="GO:0001764">
    <property type="term" value="P:neuron migration"/>
    <property type="evidence" value="ECO:0007669"/>
    <property type="project" value="Ensembl"/>
</dbReference>
<dbReference type="PROSITE" id="PS50835">
    <property type="entry name" value="IG_LIKE"/>
    <property type="match status" value="4"/>
</dbReference>
<dbReference type="InterPro" id="IPR036179">
    <property type="entry name" value="Ig-like_dom_sf"/>
</dbReference>
<dbReference type="GO" id="GO:0030424">
    <property type="term" value="C:axon"/>
    <property type="evidence" value="ECO:0007669"/>
    <property type="project" value="Ensembl"/>
</dbReference>
<dbReference type="Gene3D" id="2.60.40.10">
    <property type="entry name" value="Immunoglobulins"/>
    <property type="match status" value="10"/>
</dbReference>
<name>A0A674HU53_9SAUR</name>
<dbReference type="CDD" id="cd00096">
    <property type="entry name" value="Ig"/>
    <property type="match status" value="1"/>
</dbReference>
<dbReference type="InterPro" id="IPR036116">
    <property type="entry name" value="FN3_sf"/>
</dbReference>
<feature type="signal peptide" evidence="12">
    <location>
        <begin position="1"/>
        <end position="19"/>
    </location>
</feature>
<evidence type="ECO:0000313" key="15">
    <source>
        <dbReference type="Ensembl" id="ENSTMTP00000000596.1"/>
    </source>
</evidence>
<feature type="domain" description="Ig-like" evidence="13">
    <location>
        <begin position="324"/>
        <end position="409"/>
    </location>
</feature>
<feature type="chain" id="PRO_5025641377" evidence="12">
    <location>
        <begin position="20"/>
        <end position="1443"/>
    </location>
</feature>
<feature type="region of interest" description="Disordered" evidence="10">
    <location>
        <begin position="1121"/>
        <end position="1215"/>
    </location>
</feature>
<keyword evidence="12" id="KW-0732">Signal</keyword>
<dbReference type="InterPro" id="IPR013783">
    <property type="entry name" value="Ig-like_fold"/>
</dbReference>
<dbReference type="Pfam" id="PF00041">
    <property type="entry name" value="fn3"/>
    <property type="match status" value="5"/>
</dbReference>